<dbReference type="PANTHER" id="PTHR19290:SF164">
    <property type="entry name" value="BHLH DOMAIN-CONTAINING PROTEIN"/>
    <property type="match status" value="1"/>
</dbReference>
<dbReference type="InterPro" id="IPR011598">
    <property type="entry name" value="bHLH_dom"/>
</dbReference>
<feature type="compositionally biased region" description="Polar residues" evidence="5">
    <location>
        <begin position="199"/>
        <end position="235"/>
    </location>
</feature>
<dbReference type="PROSITE" id="PS50888">
    <property type="entry name" value="BHLH"/>
    <property type="match status" value="1"/>
</dbReference>
<dbReference type="InterPro" id="IPR050359">
    <property type="entry name" value="bHLH_transcription_factors"/>
</dbReference>
<dbReference type="PANTHER" id="PTHR19290">
    <property type="entry name" value="BASIC HELIX-LOOP-HELIX PROTEIN NEUROGENIN-RELATED"/>
    <property type="match status" value="1"/>
</dbReference>
<evidence type="ECO:0000256" key="2">
    <source>
        <dbReference type="ARBA" id="ARBA00023125"/>
    </source>
</evidence>
<protein>
    <submittedName>
        <fullName evidence="6">Uncharacterized protein</fullName>
    </submittedName>
</protein>
<dbReference type="GO" id="GO:0005634">
    <property type="term" value="C:nucleus"/>
    <property type="evidence" value="ECO:0007669"/>
    <property type="project" value="TreeGrafter"/>
</dbReference>
<feature type="region of interest" description="Disordered" evidence="5">
    <location>
        <begin position="199"/>
        <end position="236"/>
    </location>
</feature>
<evidence type="ECO:0000256" key="1">
    <source>
        <dbReference type="ARBA" id="ARBA00023015"/>
    </source>
</evidence>
<keyword evidence="7" id="KW-1185">Reference proteome</keyword>
<keyword evidence="4" id="KW-0539">Nucleus</keyword>
<dbReference type="GO" id="GO:0070888">
    <property type="term" value="F:E-box binding"/>
    <property type="evidence" value="ECO:0007669"/>
    <property type="project" value="TreeGrafter"/>
</dbReference>
<dbReference type="GO" id="GO:0046983">
    <property type="term" value="F:protein dimerization activity"/>
    <property type="evidence" value="ECO:0007669"/>
    <property type="project" value="InterPro"/>
</dbReference>
<dbReference type="AlphaFoldDB" id="A0A8J1TEK1"/>
<dbReference type="GO" id="GO:0045944">
    <property type="term" value="P:positive regulation of transcription by RNA polymerase II"/>
    <property type="evidence" value="ECO:0007669"/>
    <property type="project" value="TreeGrafter"/>
</dbReference>
<dbReference type="EMBL" id="CAIIXF020000011">
    <property type="protein sequence ID" value="CAH1798253.1"/>
    <property type="molecule type" value="Genomic_DNA"/>
</dbReference>
<dbReference type="InterPro" id="IPR036638">
    <property type="entry name" value="HLH_DNA-bd_sf"/>
</dbReference>
<keyword evidence="2" id="KW-0238">DNA-binding</keyword>
<name>A0A8J1TEK1_OWEFU</name>
<organism evidence="6 7">
    <name type="scientific">Owenia fusiformis</name>
    <name type="common">Polychaete worm</name>
    <dbReference type="NCBI Taxonomy" id="6347"/>
    <lineage>
        <taxon>Eukaryota</taxon>
        <taxon>Metazoa</taxon>
        <taxon>Spiralia</taxon>
        <taxon>Lophotrochozoa</taxon>
        <taxon>Annelida</taxon>
        <taxon>Polychaeta</taxon>
        <taxon>Sedentaria</taxon>
        <taxon>Canalipalpata</taxon>
        <taxon>Sabellida</taxon>
        <taxon>Oweniida</taxon>
        <taxon>Oweniidae</taxon>
        <taxon>Owenia</taxon>
    </lineage>
</organism>
<accession>A0A8J1TEK1</accession>
<dbReference type="SMART" id="SM00353">
    <property type="entry name" value="HLH"/>
    <property type="match status" value="1"/>
</dbReference>
<dbReference type="SUPFAM" id="SSF47459">
    <property type="entry name" value="HLH, helix-loop-helix DNA-binding domain"/>
    <property type="match status" value="1"/>
</dbReference>
<gene>
    <name evidence="6" type="ORF">OFUS_LOCUS22415</name>
</gene>
<keyword evidence="3" id="KW-0804">Transcription</keyword>
<evidence type="ECO:0000256" key="5">
    <source>
        <dbReference type="SAM" id="MobiDB-lite"/>
    </source>
</evidence>
<feature type="region of interest" description="Disordered" evidence="5">
    <location>
        <begin position="1"/>
        <end position="41"/>
    </location>
</feature>
<keyword evidence="1" id="KW-0805">Transcription regulation</keyword>
<dbReference type="Proteomes" id="UP000749559">
    <property type="component" value="Unassembled WGS sequence"/>
</dbReference>
<sequence>MEKMSDYVDVTSCEDGPVSPSGSESSTGSHPMNANDSKQIYQNAKSNYGKLSKRQRQLMAKETLTEDELQELRLKINSRERRRMHDLNSALDGLREVMPYAHGPSVRKLSKIATLLLARNYILMLSNSLDEMKKLLSDVYQSTPNPHRLPGANQASFLPSMPALPALHSHPGLDPLAAVKALTGVQPINPLNLKKLTDTTSSSGAFTPTSHPITSSPMATAKATQPVTPPSSHSSPLLAYTSPSHITHTSSPPATHTSITSHHVAFGRWGIPCSCAQCIPTDTSIPPASYASLISKFPPTMNTSIHVGK</sequence>
<dbReference type="OrthoDB" id="10011855at2759"/>
<feature type="compositionally biased region" description="Low complexity" evidence="5">
    <location>
        <begin position="16"/>
        <end position="31"/>
    </location>
</feature>
<dbReference type="Pfam" id="PF00010">
    <property type="entry name" value="HLH"/>
    <property type="match status" value="1"/>
</dbReference>
<comment type="caution">
    <text evidence="6">The sequence shown here is derived from an EMBL/GenBank/DDBJ whole genome shotgun (WGS) entry which is preliminary data.</text>
</comment>
<evidence type="ECO:0000313" key="7">
    <source>
        <dbReference type="Proteomes" id="UP000749559"/>
    </source>
</evidence>
<dbReference type="GO" id="GO:0000981">
    <property type="term" value="F:DNA-binding transcription factor activity, RNA polymerase II-specific"/>
    <property type="evidence" value="ECO:0007669"/>
    <property type="project" value="TreeGrafter"/>
</dbReference>
<dbReference type="Gene3D" id="4.10.280.10">
    <property type="entry name" value="Helix-loop-helix DNA-binding domain"/>
    <property type="match status" value="1"/>
</dbReference>
<dbReference type="FunFam" id="4.10.280.10:FF:000031">
    <property type="entry name" value="Oligodendrocyte transcription factor 3"/>
    <property type="match status" value="1"/>
</dbReference>
<feature type="compositionally biased region" description="Polar residues" evidence="5">
    <location>
        <begin position="32"/>
        <end position="41"/>
    </location>
</feature>
<dbReference type="GO" id="GO:0007423">
    <property type="term" value="P:sensory organ development"/>
    <property type="evidence" value="ECO:0007669"/>
    <property type="project" value="TreeGrafter"/>
</dbReference>
<evidence type="ECO:0000313" key="6">
    <source>
        <dbReference type="EMBL" id="CAH1798253.1"/>
    </source>
</evidence>
<dbReference type="GO" id="GO:0061564">
    <property type="term" value="P:axon development"/>
    <property type="evidence" value="ECO:0007669"/>
    <property type="project" value="TreeGrafter"/>
</dbReference>
<reference evidence="6" key="1">
    <citation type="submission" date="2022-03" db="EMBL/GenBank/DDBJ databases">
        <authorList>
            <person name="Martin C."/>
        </authorList>
    </citation>
    <scope>NUCLEOTIDE SEQUENCE</scope>
</reference>
<evidence type="ECO:0000256" key="4">
    <source>
        <dbReference type="ARBA" id="ARBA00023242"/>
    </source>
</evidence>
<dbReference type="CDD" id="cd19725">
    <property type="entry name" value="bHLH_TS_OLIG2_like"/>
    <property type="match status" value="1"/>
</dbReference>
<proteinExistence type="predicted"/>
<evidence type="ECO:0000256" key="3">
    <source>
        <dbReference type="ARBA" id="ARBA00023163"/>
    </source>
</evidence>